<comment type="caution">
    <text evidence="1">The sequence shown here is derived from an EMBL/GenBank/DDBJ whole genome shotgun (WGS) entry which is preliminary data.</text>
</comment>
<sequence length="61" mass="7187">MIIQAQDEFTWNRWEKRIVDCLSSGKKDDCVLVAPDANPPRDPKKYKYVTSHSTNYMIRLN</sequence>
<reference evidence="1" key="1">
    <citation type="submission" date="2021-06" db="EMBL/GenBank/DDBJ databases">
        <title>Parelaphostrongylus tenuis whole genome reference sequence.</title>
        <authorList>
            <person name="Garwood T.J."/>
            <person name="Larsen P.A."/>
            <person name="Fountain-Jones N.M."/>
            <person name="Garbe J.R."/>
            <person name="Macchietto M.G."/>
            <person name="Kania S.A."/>
            <person name="Gerhold R.W."/>
            <person name="Richards J.E."/>
            <person name="Wolf T.M."/>
        </authorList>
    </citation>
    <scope>NUCLEOTIDE SEQUENCE</scope>
    <source>
        <strain evidence="1">MNPRO001-30</strain>
        <tissue evidence="1">Meninges</tissue>
    </source>
</reference>
<evidence type="ECO:0000313" key="2">
    <source>
        <dbReference type="Proteomes" id="UP001196413"/>
    </source>
</evidence>
<proteinExistence type="predicted"/>
<accession>A0AAD5RA92</accession>
<dbReference type="EMBL" id="JAHQIW010006983">
    <property type="protein sequence ID" value="KAJ1371444.1"/>
    <property type="molecule type" value="Genomic_DNA"/>
</dbReference>
<gene>
    <name evidence="1" type="ORF">KIN20_033397</name>
</gene>
<dbReference type="Proteomes" id="UP001196413">
    <property type="component" value="Unassembled WGS sequence"/>
</dbReference>
<dbReference type="AlphaFoldDB" id="A0AAD5RA92"/>
<name>A0AAD5RA92_PARTN</name>
<protein>
    <submittedName>
        <fullName evidence="1">Uncharacterized protein</fullName>
    </submittedName>
</protein>
<evidence type="ECO:0000313" key="1">
    <source>
        <dbReference type="EMBL" id="KAJ1371444.1"/>
    </source>
</evidence>
<keyword evidence="2" id="KW-1185">Reference proteome</keyword>
<organism evidence="1 2">
    <name type="scientific">Parelaphostrongylus tenuis</name>
    <name type="common">Meningeal worm</name>
    <dbReference type="NCBI Taxonomy" id="148309"/>
    <lineage>
        <taxon>Eukaryota</taxon>
        <taxon>Metazoa</taxon>
        <taxon>Ecdysozoa</taxon>
        <taxon>Nematoda</taxon>
        <taxon>Chromadorea</taxon>
        <taxon>Rhabditida</taxon>
        <taxon>Rhabditina</taxon>
        <taxon>Rhabditomorpha</taxon>
        <taxon>Strongyloidea</taxon>
        <taxon>Metastrongylidae</taxon>
        <taxon>Parelaphostrongylus</taxon>
    </lineage>
</organism>